<feature type="transmembrane region" description="Helical" evidence="7">
    <location>
        <begin position="106"/>
        <end position="122"/>
    </location>
</feature>
<protein>
    <submittedName>
        <fullName evidence="9">Phosphonate transport system permease protein</fullName>
    </submittedName>
</protein>
<gene>
    <name evidence="9" type="ORF">SAMN04488061_1190</name>
</gene>
<keyword evidence="2 7" id="KW-0813">Transport</keyword>
<proteinExistence type="inferred from homology"/>
<dbReference type="CDD" id="cd06261">
    <property type="entry name" value="TM_PBP2"/>
    <property type="match status" value="1"/>
</dbReference>
<keyword evidence="4 7" id="KW-0812">Transmembrane</keyword>
<feature type="domain" description="ABC transmembrane type-1" evidence="8">
    <location>
        <begin position="76"/>
        <end position="259"/>
    </location>
</feature>
<feature type="transmembrane region" description="Helical" evidence="7">
    <location>
        <begin position="243"/>
        <end position="262"/>
    </location>
</feature>
<evidence type="ECO:0000256" key="6">
    <source>
        <dbReference type="ARBA" id="ARBA00023136"/>
    </source>
</evidence>
<comment type="similarity">
    <text evidence="7">Belongs to the binding-protein-dependent transport system permease family.</text>
</comment>
<organism evidence="9 10">
    <name type="scientific">Filomicrobium insigne</name>
    <dbReference type="NCBI Taxonomy" id="418854"/>
    <lineage>
        <taxon>Bacteria</taxon>
        <taxon>Pseudomonadati</taxon>
        <taxon>Pseudomonadota</taxon>
        <taxon>Alphaproteobacteria</taxon>
        <taxon>Hyphomicrobiales</taxon>
        <taxon>Hyphomicrobiaceae</taxon>
        <taxon>Filomicrobium</taxon>
    </lineage>
</organism>
<keyword evidence="3" id="KW-1003">Cell membrane</keyword>
<dbReference type="Gene3D" id="1.10.3720.10">
    <property type="entry name" value="MetI-like"/>
    <property type="match status" value="1"/>
</dbReference>
<evidence type="ECO:0000313" key="9">
    <source>
        <dbReference type="EMBL" id="SDO44092.1"/>
    </source>
</evidence>
<evidence type="ECO:0000256" key="2">
    <source>
        <dbReference type="ARBA" id="ARBA00022448"/>
    </source>
</evidence>
<dbReference type="Proteomes" id="UP000198795">
    <property type="component" value="Unassembled WGS sequence"/>
</dbReference>
<evidence type="ECO:0000313" key="10">
    <source>
        <dbReference type="Proteomes" id="UP000198795"/>
    </source>
</evidence>
<dbReference type="EMBL" id="FNJC01000001">
    <property type="protein sequence ID" value="SDO44092.1"/>
    <property type="molecule type" value="Genomic_DNA"/>
</dbReference>
<comment type="caution">
    <text evidence="9">The sequence shown here is derived from an EMBL/GenBank/DDBJ whole genome shotgun (WGS) entry which is preliminary data.</text>
</comment>
<dbReference type="PANTHER" id="PTHR30043">
    <property type="entry name" value="PHOSPHONATES TRANSPORT SYSTEM PERMEASE PROTEIN"/>
    <property type="match status" value="1"/>
</dbReference>
<dbReference type="SUPFAM" id="SSF161098">
    <property type="entry name" value="MetI-like"/>
    <property type="match status" value="1"/>
</dbReference>
<accession>A0A1H0JKJ8</accession>
<evidence type="ECO:0000256" key="3">
    <source>
        <dbReference type="ARBA" id="ARBA00022475"/>
    </source>
</evidence>
<dbReference type="RefSeq" id="WP_090227164.1">
    <property type="nucleotide sequence ID" value="NZ_FNJC01000001.1"/>
</dbReference>
<dbReference type="InterPro" id="IPR035906">
    <property type="entry name" value="MetI-like_sf"/>
</dbReference>
<dbReference type="PANTHER" id="PTHR30043:SF1">
    <property type="entry name" value="ABC TRANSPORT SYSTEM PERMEASE PROTEIN P69"/>
    <property type="match status" value="1"/>
</dbReference>
<evidence type="ECO:0000259" key="8">
    <source>
        <dbReference type="PROSITE" id="PS50928"/>
    </source>
</evidence>
<dbReference type="PROSITE" id="PS51257">
    <property type="entry name" value="PROKAR_LIPOPROTEIN"/>
    <property type="match status" value="1"/>
</dbReference>
<feature type="transmembrane region" description="Helical" evidence="7">
    <location>
        <begin position="80"/>
        <end position="99"/>
    </location>
</feature>
<keyword evidence="5 7" id="KW-1133">Transmembrane helix</keyword>
<name>A0A1H0JKJ8_9HYPH</name>
<sequence>MSVTRSYESILAEERRSALRGVGLVAAVLAACLASLAITGFFDAERFAESGPAILQLASEMMPPDFSRWQSWVKPLFDTLAMSIAGTALAVVFSLPLAILAAPNTSPHSVVLFVVRTLLAFLRSVPEIILGVLFVAAVGFGALPGVLALALHSVGMVGKFYAEAIEHVDPKPLEAARAAGATQMQVILHAVMPQVLPQLTDVTVYRWEYHFRASAVLGIVGAGGIGFELMAALRLLAYDQVSAILLSILVCVVIVDSIGAYLRKSLK</sequence>
<evidence type="ECO:0000256" key="7">
    <source>
        <dbReference type="RuleBase" id="RU363032"/>
    </source>
</evidence>
<evidence type="ECO:0000256" key="5">
    <source>
        <dbReference type="ARBA" id="ARBA00022989"/>
    </source>
</evidence>
<feature type="transmembrane region" description="Helical" evidence="7">
    <location>
        <begin position="21"/>
        <end position="42"/>
    </location>
</feature>
<reference evidence="9 10" key="1">
    <citation type="submission" date="2016-10" db="EMBL/GenBank/DDBJ databases">
        <authorList>
            <person name="Varghese N."/>
            <person name="Submissions S."/>
        </authorList>
    </citation>
    <scope>NUCLEOTIDE SEQUENCE [LARGE SCALE GENOMIC DNA]</scope>
    <source>
        <strain evidence="9 10">CGMCC 1.6497</strain>
    </source>
</reference>
<keyword evidence="10" id="KW-1185">Reference proteome</keyword>
<dbReference type="NCBIfam" id="TIGR01097">
    <property type="entry name" value="PhnE"/>
    <property type="match status" value="1"/>
</dbReference>
<dbReference type="InterPro" id="IPR000515">
    <property type="entry name" value="MetI-like"/>
</dbReference>
<evidence type="ECO:0000256" key="1">
    <source>
        <dbReference type="ARBA" id="ARBA00004651"/>
    </source>
</evidence>
<comment type="subcellular location">
    <subcellularLocation>
        <location evidence="1 7">Cell membrane</location>
        <topology evidence="1 7">Multi-pass membrane protein</topology>
    </subcellularLocation>
</comment>
<dbReference type="PROSITE" id="PS50928">
    <property type="entry name" value="ABC_TM1"/>
    <property type="match status" value="1"/>
</dbReference>
<feature type="transmembrane region" description="Helical" evidence="7">
    <location>
        <begin position="128"/>
        <end position="151"/>
    </location>
</feature>
<dbReference type="InterPro" id="IPR005769">
    <property type="entry name" value="PhnE/PtxC"/>
</dbReference>
<feature type="transmembrane region" description="Helical" evidence="7">
    <location>
        <begin position="215"/>
        <end position="237"/>
    </location>
</feature>
<dbReference type="Pfam" id="PF00528">
    <property type="entry name" value="BPD_transp_1"/>
    <property type="match status" value="1"/>
</dbReference>
<evidence type="ECO:0000256" key="4">
    <source>
        <dbReference type="ARBA" id="ARBA00022692"/>
    </source>
</evidence>
<keyword evidence="6 7" id="KW-0472">Membrane</keyword>